<dbReference type="GO" id="GO:0009279">
    <property type="term" value="C:cell outer membrane"/>
    <property type="evidence" value="ECO:0007669"/>
    <property type="project" value="UniProtKB-SubCell"/>
</dbReference>
<feature type="signal peptide" evidence="11">
    <location>
        <begin position="1"/>
        <end position="22"/>
    </location>
</feature>
<dbReference type="AlphaFoldDB" id="A0A157PIT6"/>
<sequence length="378" mass="40543">MKLTKTLFAGALMAAMAGTAAAETSVTLYGLVDLGIVYQRGKVGTSDANRPEYGGDYHSRVGMNSGNQSGSRFGLRGVEDLGGGLQANFVLENGFTANDGNRDQAGRLFGRRATVGLSNDAWGSIDLGRTTNIASDWFGNIDPFGTDFWTASMGTTFSAANTVRYDNMVLYTGPNIGGFQGAVGYSFSFDDVERPTQFATNENSRAVTAGLRYSGGPLQVVFTYDQQMLKPSQPSPQQFILGASYDFEVVKLSLAYGRSSDGVMIGQGYDLMGGRFNDNTPARGQGMTNDHFTWDNLKINSYMVGVSAPIGGASNVFASWQRADPNQGLDTTDVYSLGYTYDLSKRTNLYAFGSYADDAAFTAGNKIATVGVGLRHRF</sequence>
<keyword evidence="9" id="KW-0472">Membrane</keyword>
<dbReference type="PRINTS" id="PR00182">
    <property type="entry name" value="ECOLNEIPORIN"/>
</dbReference>
<keyword evidence="8" id="KW-0626">Porin</keyword>
<evidence type="ECO:0000256" key="2">
    <source>
        <dbReference type="ARBA" id="ARBA00011233"/>
    </source>
</evidence>
<evidence type="ECO:0000256" key="10">
    <source>
        <dbReference type="ARBA" id="ARBA00023237"/>
    </source>
</evidence>
<feature type="domain" description="Porin" evidence="12">
    <location>
        <begin position="11"/>
        <end position="357"/>
    </location>
</feature>
<dbReference type="InterPro" id="IPR002299">
    <property type="entry name" value="Porin_Neis"/>
</dbReference>
<dbReference type="PRINTS" id="PR00184">
    <property type="entry name" value="NEISSPPORIN"/>
</dbReference>
<evidence type="ECO:0000256" key="4">
    <source>
        <dbReference type="ARBA" id="ARBA00022452"/>
    </source>
</evidence>
<dbReference type="GO" id="GO:0046930">
    <property type="term" value="C:pore complex"/>
    <property type="evidence" value="ECO:0007669"/>
    <property type="project" value="UniProtKB-KW"/>
</dbReference>
<name>A0A157PIT6_9BORD</name>
<dbReference type="SUPFAM" id="SSF56935">
    <property type="entry name" value="Porins"/>
    <property type="match status" value="1"/>
</dbReference>
<evidence type="ECO:0000256" key="8">
    <source>
        <dbReference type="ARBA" id="ARBA00023114"/>
    </source>
</evidence>
<evidence type="ECO:0000256" key="9">
    <source>
        <dbReference type="ARBA" id="ARBA00023136"/>
    </source>
</evidence>
<evidence type="ECO:0000256" key="3">
    <source>
        <dbReference type="ARBA" id="ARBA00022448"/>
    </source>
</evidence>
<evidence type="ECO:0000256" key="7">
    <source>
        <dbReference type="ARBA" id="ARBA00023065"/>
    </source>
</evidence>
<feature type="chain" id="PRO_5007614925" evidence="11">
    <location>
        <begin position="23"/>
        <end position="378"/>
    </location>
</feature>
<comment type="subunit">
    <text evidence="2">Homotrimer.</text>
</comment>
<dbReference type="InterPro" id="IPR050298">
    <property type="entry name" value="Gram-neg_bact_OMP"/>
</dbReference>
<dbReference type="Pfam" id="PF13609">
    <property type="entry name" value="Porin_4"/>
    <property type="match status" value="1"/>
</dbReference>
<evidence type="ECO:0000313" key="14">
    <source>
        <dbReference type="Proteomes" id="UP000077037"/>
    </source>
</evidence>
<keyword evidence="5" id="KW-0812">Transmembrane</keyword>
<keyword evidence="7" id="KW-0406">Ion transport</keyword>
<dbReference type="Gene3D" id="2.40.160.10">
    <property type="entry name" value="Porin"/>
    <property type="match status" value="1"/>
</dbReference>
<gene>
    <name evidence="13" type="ORF">SAMEA1982600_02724</name>
</gene>
<accession>A0A157PIT6</accession>
<evidence type="ECO:0000256" key="5">
    <source>
        <dbReference type="ARBA" id="ARBA00022692"/>
    </source>
</evidence>
<dbReference type="InterPro" id="IPR023614">
    <property type="entry name" value="Porin_dom_sf"/>
</dbReference>
<protein>
    <submittedName>
        <fullName evidence="13">Outer membrane porin protein</fullName>
    </submittedName>
</protein>
<comment type="subcellular location">
    <subcellularLocation>
        <location evidence="1">Cell outer membrane</location>
        <topology evidence="1">Multi-pass membrane protein</topology>
    </subcellularLocation>
</comment>
<keyword evidence="3" id="KW-0813">Transport</keyword>
<keyword evidence="4" id="KW-1134">Transmembrane beta strand</keyword>
<dbReference type="InterPro" id="IPR033900">
    <property type="entry name" value="Gram_neg_porin_domain"/>
</dbReference>
<reference evidence="13 14" key="1">
    <citation type="submission" date="2016-03" db="EMBL/GenBank/DDBJ databases">
        <authorList>
            <consortium name="Pathogen Informatics"/>
        </authorList>
    </citation>
    <scope>NUCLEOTIDE SEQUENCE [LARGE SCALE GENOMIC DNA]</scope>
    <source>
        <strain evidence="13 14">NCTC13364</strain>
    </source>
</reference>
<evidence type="ECO:0000259" key="12">
    <source>
        <dbReference type="Pfam" id="PF13609"/>
    </source>
</evidence>
<dbReference type="CDD" id="cd00342">
    <property type="entry name" value="gram_neg_porins"/>
    <property type="match status" value="1"/>
</dbReference>
<dbReference type="Proteomes" id="UP000077037">
    <property type="component" value="Unassembled WGS sequence"/>
</dbReference>
<keyword evidence="6 11" id="KW-0732">Signal</keyword>
<dbReference type="GO" id="GO:0034220">
    <property type="term" value="P:monoatomic ion transmembrane transport"/>
    <property type="evidence" value="ECO:0007669"/>
    <property type="project" value="InterPro"/>
</dbReference>
<dbReference type="RefSeq" id="WP_066412926.1">
    <property type="nucleotide sequence ID" value="NZ_FKBS01000014.1"/>
</dbReference>
<dbReference type="PANTHER" id="PTHR34501">
    <property type="entry name" value="PROTEIN YDDL-RELATED"/>
    <property type="match status" value="1"/>
</dbReference>
<evidence type="ECO:0000256" key="6">
    <source>
        <dbReference type="ARBA" id="ARBA00022729"/>
    </source>
</evidence>
<dbReference type="GO" id="GO:0015288">
    <property type="term" value="F:porin activity"/>
    <property type="evidence" value="ECO:0007669"/>
    <property type="project" value="UniProtKB-KW"/>
</dbReference>
<organism evidence="13 14">
    <name type="scientific">Bordetella ansorpii</name>
    <dbReference type="NCBI Taxonomy" id="288768"/>
    <lineage>
        <taxon>Bacteria</taxon>
        <taxon>Pseudomonadati</taxon>
        <taxon>Pseudomonadota</taxon>
        <taxon>Betaproteobacteria</taxon>
        <taxon>Burkholderiales</taxon>
        <taxon>Alcaligenaceae</taxon>
        <taxon>Bordetella</taxon>
    </lineage>
</organism>
<evidence type="ECO:0000313" key="13">
    <source>
        <dbReference type="EMBL" id="SAI33535.1"/>
    </source>
</evidence>
<evidence type="ECO:0000256" key="11">
    <source>
        <dbReference type="SAM" id="SignalP"/>
    </source>
</evidence>
<dbReference type="PANTHER" id="PTHR34501:SF9">
    <property type="entry name" value="MAJOR OUTER MEMBRANE PROTEIN P.IA"/>
    <property type="match status" value="1"/>
</dbReference>
<dbReference type="InterPro" id="IPR001702">
    <property type="entry name" value="Porin_Gram-ve"/>
</dbReference>
<dbReference type="OrthoDB" id="8520696at2"/>
<evidence type="ECO:0000256" key="1">
    <source>
        <dbReference type="ARBA" id="ARBA00004571"/>
    </source>
</evidence>
<dbReference type="EMBL" id="FKBS01000014">
    <property type="protein sequence ID" value="SAI33535.1"/>
    <property type="molecule type" value="Genomic_DNA"/>
</dbReference>
<keyword evidence="10" id="KW-0998">Cell outer membrane</keyword>
<proteinExistence type="predicted"/>